<dbReference type="Proteomes" id="UP000216998">
    <property type="component" value="Unassembled WGS sequence"/>
</dbReference>
<comment type="caution">
    <text evidence="2">The sequence shown here is derived from an EMBL/GenBank/DDBJ whole genome shotgun (WGS) entry which is preliminary data.</text>
</comment>
<name>A0A255YY94_9PROT</name>
<sequence>MRTILVSNIKGGVGKTTIATHLAAFFASHGHKTALADLDRQKSSLGWLKTRPETAAPIQGLDWVKEIGKPPAGTGRLVIDAPAAMRPKDVEELIRLSDIVVLPVLPGAFDEAATARFLDKLEEVKAIAKAKVPVAIVGNRLRARTKAADRLDVFLAGVGHQVVARLRDSQMYTDLASDGLTLFDQKAKRAADLRADWEPLLTFVG</sequence>
<proteinExistence type="predicted"/>
<dbReference type="SUPFAM" id="SSF52540">
    <property type="entry name" value="P-loop containing nucleoside triphosphate hydrolases"/>
    <property type="match status" value="1"/>
</dbReference>
<evidence type="ECO:0000313" key="3">
    <source>
        <dbReference type="Proteomes" id="UP000216998"/>
    </source>
</evidence>
<evidence type="ECO:0000313" key="2">
    <source>
        <dbReference type="EMBL" id="OYQ34172.1"/>
    </source>
</evidence>
<dbReference type="InterPro" id="IPR002586">
    <property type="entry name" value="CobQ/CobB/MinD/ParA_Nub-bd_dom"/>
</dbReference>
<dbReference type="InterPro" id="IPR027417">
    <property type="entry name" value="P-loop_NTPase"/>
</dbReference>
<dbReference type="PANTHER" id="PTHR13696">
    <property type="entry name" value="P-LOOP CONTAINING NUCLEOSIDE TRIPHOSPHATE HYDROLASE"/>
    <property type="match status" value="1"/>
</dbReference>
<dbReference type="EMBL" id="NOXU01000029">
    <property type="protein sequence ID" value="OYQ34172.1"/>
    <property type="molecule type" value="Genomic_DNA"/>
</dbReference>
<keyword evidence="3" id="KW-1185">Reference proteome</keyword>
<reference evidence="2 3" key="1">
    <citation type="submission" date="2017-07" db="EMBL/GenBank/DDBJ databases">
        <title>Niveispirillum cyanobacteriorum sp. nov., isolated from cyanobacterial aggregates in a eutrophic lake.</title>
        <authorList>
            <person name="Cai H."/>
        </authorList>
    </citation>
    <scope>NUCLEOTIDE SEQUENCE [LARGE SCALE GENOMIC DNA]</scope>
    <source>
        <strain evidence="3">TH1-14</strain>
    </source>
</reference>
<dbReference type="Pfam" id="PF01656">
    <property type="entry name" value="CbiA"/>
    <property type="match status" value="1"/>
</dbReference>
<organism evidence="2 3">
    <name type="scientific">Niveispirillum lacus</name>
    <dbReference type="NCBI Taxonomy" id="1981099"/>
    <lineage>
        <taxon>Bacteria</taxon>
        <taxon>Pseudomonadati</taxon>
        <taxon>Pseudomonadota</taxon>
        <taxon>Alphaproteobacteria</taxon>
        <taxon>Rhodospirillales</taxon>
        <taxon>Azospirillaceae</taxon>
        <taxon>Niveispirillum</taxon>
    </lineage>
</organism>
<feature type="domain" description="CobQ/CobB/MinD/ParA nucleotide binding" evidence="1">
    <location>
        <begin position="4"/>
        <end position="121"/>
    </location>
</feature>
<dbReference type="CDD" id="cd02042">
    <property type="entry name" value="ParAB_family"/>
    <property type="match status" value="1"/>
</dbReference>
<protein>
    <submittedName>
        <fullName evidence="2">Chromosome partitioning protein ParA</fullName>
    </submittedName>
</protein>
<accession>A0A255YY94</accession>
<dbReference type="Gene3D" id="3.40.50.300">
    <property type="entry name" value="P-loop containing nucleotide triphosphate hydrolases"/>
    <property type="match status" value="1"/>
</dbReference>
<evidence type="ECO:0000259" key="1">
    <source>
        <dbReference type="Pfam" id="PF01656"/>
    </source>
</evidence>
<gene>
    <name evidence="2" type="ORF">CHU95_11980</name>
</gene>
<dbReference type="OrthoDB" id="69313at2"/>
<dbReference type="PANTHER" id="PTHR13696:SF96">
    <property type="entry name" value="COBQ_COBB_MIND_PARA NUCLEOTIDE BINDING DOMAIN-CONTAINING PROTEIN"/>
    <property type="match status" value="1"/>
</dbReference>
<dbReference type="RefSeq" id="WP_094456581.1">
    <property type="nucleotide sequence ID" value="NZ_NOXU01000029.1"/>
</dbReference>
<dbReference type="AlphaFoldDB" id="A0A255YY94"/>
<dbReference type="PIRSF" id="PIRSF009320">
    <property type="entry name" value="Nuc_binding_HP_1000"/>
    <property type="match status" value="1"/>
</dbReference>
<dbReference type="InterPro" id="IPR050678">
    <property type="entry name" value="DNA_Partitioning_ATPase"/>
</dbReference>